<gene>
    <name evidence="1" type="ORF">Sradi_4059700</name>
</gene>
<proteinExistence type="predicted"/>
<organism evidence="1">
    <name type="scientific">Sesamum radiatum</name>
    <name type="common">Black benniseed</name>
    <dbReference type="NCBI Taxonomy" id="300843"/>
    <lineage>
        <taxon>Eukaryota</taxon>
        <taxon>Viridiplantae</taxon>
        <taxon>Streptophyta</taxon>
        <taxon>Embryophyta</taxon>
        <taxon>Tracheophyta</taxon>
        <taxon>Spermatophyta</taxon>
        <taxon>Magnoliopsida</taxon>
        <taxon>eudicotyledons</taxon>
        <taxon>Gunneridae</taxon>
        <taxon>Pentapetalae</taxon>
        <taxon>asterids</taxon>
        <taxon>lamiids</taxon>
        <taxon>Lamiales</taxon>
        <taxon>Pedaliaceae</taxon>
        <taxon>Sesamum</taxon>
    </lineage>
</organism>
<sequence length="79" mass="8492">MVVRLDIANFFVHKVLIDNGSSADIIFWEVVKRMGLESAKRSPVQTPLVGFGGSEVASMGTMDLPSFYGGGTPSEDRDG</sequence>
<dbReference type="EMBL" id="JACGWJ010000017">
    <property type="protein sequence ID" value="KAL0356128.1"/>
    <property type="molecule type" value="Genomic_DNA"/>
</dbReference>
<comment type="caution">
    <text evidence="1">The sequence shown here is derived from an EMBL/GenBank/DDBJ whole genome shotgun (WGS) entry which is preliminary data.</text>
</comment>
<accession>A0AAW2PJX0</accession>
<protein>
    <recommendedName>
        <fullName evidence="2">Gag-pol polyprotein</fullName>
    </recommendedName>
</protein>
<dbReference type="AlphaFoldDB" id="A0AAW2PJX0"/>
<evidence type="ECO:0008006" key="2">
    <source>
        <dbReference type="Google" id="ProtNLM"/>
    </source>
</evidence>
<dbReference type="PANTHER" id="PTHR33240">
    <property type="entry name" value="OS08G0508500 PROTEIN"/>
    <property type="match status" value="1"/>
</dbReference>
<reference evidence="1" key="2">
    <citation type="journal article" date="2024" name="Plant">
        <title>Genomic evolution and insights into agronomic trait innovations of Sesamum species.</title>
        <authorList>
            <person name="Miao H."/>
            <person name="Wang L."/>
            <person name="Qu L."/>
            <person name="Liu H."/>
            <person name="Sun Y."/>
            <person name="Le M."/>
            <person name="Wang Q."/>
            <person name="Wei S."/>
            <person name="Zheng Y."/>
            <person name="Lin W."/>
            <person name="Duan Y."/>
            <person name="Cao H."/>
            <person name="Xiong S."/>
            <person name="Wang X."/>
            <person name="Wei L."/>
            <person name="Li C."/>
            <person name="Ma Q."/>
            <person name="Ju M."/>
            <person name="Zhao R."/>
            <person name="Li G."/>
            <person name="Mu C."/>
            <person name="Tian Q."/>
            <person name="Mei H."/>
            <person name="Zhang T."/>
            <person name="Gao T."/>
            <person name="Zhang H."/>
        </authorList>
    </citation>
    <scope>NUCLEOTIDE SEQUENCE</scope>
    <source>
        <strain evidence="1">G02</strain>
    </source>
</reference>
<dbReference type="PANTHER" id="PTHR33240:SF17">
    <property type="entry name" value="EUKARYOTIC PEPTIDE CHAIN RELEASE FACTOR GTP-BINDING SUBUNIT-LIKE"/>
    <property type="match status" value="1"/>
</dbReference>
<reference evidence="1" key="1">
    <citation type="submission" date="2020-06" db="EMBL/GenBank/DDBJ databases">
        <authorList>
            <person name="Li T."/>
            <person name="Hu X."/>
            <person name="Zhang T."/>
            <person name="Song X."/>
            <person name="Zhang H."/>
            <person name="Dai N."/>
            <person name="Sheng W."/>
            <person name="Hou X."/>
            <person name="Wei L."/>
        </authorList>
    </citation>
    <scope>NUCLEOTIDE SEQUENCE</scope>
    <source>
        <strain evidence="1">G02</strain>
        <tissue evidence="1">Leaf</tissue>
    </source>
</reference>
<name>A0AAW2PJX0_SESRA</name>
<evidence type="ECO:0000313" key="1">
    <source>
        <dbReference type="EMBL" id="KAL0356128.1"/>
    </source>
</evidence>